<name>A0A2D2Q2K9_PARLV</name>
<keyword evidence="1" id="KW-0472">Membrane</keyword>
<feature type="transmembrane region" description="Helical" evidence="1">
    <location>
        <begin position="116"/>
        <end position="138"/>
    </location>
</feature>
<sequence>MSFSRIGRWIDQLQVGMRLILALLVAVIALALTGTWLELGQRLLFAWDVGITTYLLLLLKMIVSVNSLQTQRRSQVGEPSTLMILVLVVFTAIASIVATGLLLADTKIPNNPLLALQVSLATWAVIAAWFLTHTCFALQYARYYYDDNYHTVNEFGYAGGLDFPGDGEPDYLDFMYFSFTISLTSQTSDVSIEGQRIRRLVLFHQIVSFFFYSVIVGLVINVIADLW</sequence>
<dbReference type="KEGG" id="slw:BRW62_08175"/>
<dbReference type="InterPro" id="IPR009781">
    <property type="entry name" value="DUF1345"/>
</dbReference>
<proteinExistence type="predicted"/>
<keyword evidence="1" id="KW-1133">Transmembrane helix</keyword>
<evidence type="ECO:0000313" key="2">
    <source>
        <dbReference type="EMBL" id="ATS18728.1"/>
    </source>
</evidence>
<dbReference type="RefSeq" id="WP_157768343.1">
    <property type="nucleotide sequence ID" value="NZ_CP018092.1"/>
</dbReference>
<organism evidence="2 3">
    <name type="scientific">Parathermosynechococcus lividus PCC 6715</name>
    <dbReference type="NCBI Taxonomy" id="1917166"/>
    <lineage>
        <taxon>Bacteria</taxon>
        <taxon>Bacillati</taxon>
        <taxon>Cyanobacteriota</taxon>
        <taxon>Cyanophyceae</taxon>
        <taxon>Acaryochloridales</taxon>
        <taxon>Thermosynechococcaceae</taxon>
        <taxon>Parathermosynechococcus</taxon>
    </lineage>
</organism>
<dbReference type="EMBL" id="CP018092">
    <property type="protein sequence ID" value="ATS18728.1"/>
    <property type="molecule type" value="Genomic_DNA"/>
</dbReference>
<protein>
    <recommendedName>
        <fullName evidence="4">DUF1345 domain-containing protein</fullName>
    </recommendedName>
</protein>
<feature type="transmembrane region" description="Helical" evidence="1">
    <location>
        <begin position="84"/>
        <end position="104"/>
    </location>
</feature>
<gene>
    <name evidence="2" type="ORF">BRW62_08175</name>
</gene>
<dbReference type="Proteomes" id="UP000231057">
    <property type="component" value="Chromosome"/>
</dbReference>
<dbReference type="OrthoDB" id="64737at2"/>
<reference evidence="3" key="2">
    <citation type="journal article" date="2022" name="Front. Microbiol.">
        <title>Comparative Genomic Analysis Revealed Distinct Molecular Components and Organization of CO2-Concentrating Mechanism in Thermophilic Cyanobacteria.</title>
        <authorList>
            <person name="Tang J."/>
            <person name="Zhou H."/>
            <person name="Yao D."/>
            <person name="Riaz S."/>
            <person name="You D."/>
            <person name="Klepacz-Smolka A."/>
            <person name="Daroch M."/>
        </authorList>
    </citation>
    <scope>NUCLEOTIDE SEQUENCE [LARGE SCALE GENOMIC DNA]</scope>
    <source>
        <strain evidence="3">PCC 6715</strain>
    </source>
</reference>
<feature type="transmembrane region" description="Helical" evidence="1">
    <location>
        <begin position="43"/>
        <end position="63"/>
    </location>
</feature>
<feature type="transmembrane region" description="Helical" evidence="1">
    <location>
        <begin position="201"/>
        <end position="224"/>
    </location>
</feature>
<evidence type="ECO:0000313" key="3">
    <source>
        <dbReference type="Proteomes" id="UP000231057"/>
    </source>
</evidence>
<evidence type="ECO:0008006" key="4">
    <source>
        <dbReference type="Google" id="ProtNLM"/>
    </source>
</evidence>
<keyword evidence="1" id="KW-0812">Transmembrane</keyword>
<dbReference type="AlphaFoldDB" id="A0A2D2Q2K9"/>
<reference evidence="2 3" key="1">
    <citation type="submission" date="2016-11" db="EMBL/GenBank/DDBJ databases">
        <title>Complete genome sequence of thermophilic cyanobacteria strain Synechococcus sp. PCC6715.</title>
        <authorList>
            <person name="Tang J."/>
            <person name="Daroch M."/>
            <person name="Liang Y."/>
            <person name="Jiang D."/>
            <person name="Shah M."/>
        </authorList>
    </citation>
    <scope>NUCLEOTIDE SEQUENCE [LARGE SCALE GENOMIC DNA]</scope>
    <source>
        <strain evidence="2 3">PCC 6715</strain>
    </source>
</reference>
<evidence type="ECO:0000256" key="1">
    <source>
        <dbReference type="SAM" id="Phobius"/>
    </source>
</evidence>
<feature type="transmembrane region" description="Helical" evidence="1">
    <location>
        <begin position="20"/>
        <end position="37"/>
    </location>
</feature>
<accession>A0A2D2Q2K9</accession>
<dbReference type="Pfam" id="PF07077">
    <property type="entry name" value="DUF1345"/>
    <property type="match status" value="1"/>
</dbReference>
<keyword evidence="3" id="KW-1185">Reference proteome</keyword>